<dbReference type="eggNOG" id="ENOG502S2Q9">
    <property type="taxonomic scope" value="Eukaryota"/>
</dbReference>
<evidence type="ECO:0000256" key="4">
    <source>
        <dbReference type="SAM" id="MobiDB-lite"/>
    </source>
</evidence>
<dbReference type="PANTHER" id="PTHR11375:SF0">
    <property type="entry name" value="ACIDIC LEUCINE-RICH NUCLEAR PHOSPHOPROTEIN 32 FAMILY MEMBER A"/>
    <property type="match status" value="1"/>
</dbReference>
<feature type="region of interest" description="Disordered" evidence="4">
    <location>
        <begin position="153"/>
        <end position="230"/>
    </location>
</feature>
<feature type="compositionally biased region" description="Low complexity" evidence="4">
    <location>
        <begin position="219"/>
        <end position="230"/>
    </location>
</feature>
<dbReference type="SUPFAM" id="SSF52058">
    <property type="entry name" value="L domain-like"/>
    <property type="match status" value="1"/>
</dbReference>
<protein>
    <recommendedName>
        <fullName evidence="7">Leucine-rich repeat protein</fullName>
    </recommendedName>
</protein>
<feature type="compositionally biased region" description="Acidic residues" evidence="4">
    <location>
        <begin position="159"/>
        <end position="177"/>
    </location>
</feature>
<dbReference type="Proteomes" id="UP000063063">
    <property type="component" value="Chromosome 23"/>
</dbReference>
<proteinExistence type="inferred from homology"/>
<dbReference type="VEuPathDB" id="TriTrypDB:LPAL13_230025600"/>
<dbReference type="PANTHER" id="PTHR11375">
    <property type="entry name" value="ACIDIC LEUCINE-RICH NUCLEAR PHOSPHOPROTEIN 32"/>
    <property type="match status" value="1"/>
</dbReference>
<dbReference type="InterPro" id="IPR032675">
    <property type="entry name" value="LRR_dom_sf"/>
</dbReference>
<feature type="compositionally biased region" description="Acidic residues" evidence="4">
    <location>
        <begin position="196"/>
        <end position="205"/>
    </location>
</feature>
<dbReference type="AlphaFoldDB" id="A0A088RRM7"/>
<dbReference type="RefSeq" id="XP_010699330.1">
    <property type="nucleotide sequence ID" value="XM_010701028.1"/>
</dbReference>
<name>A0A088RRM7_LEIPA</name>
<organism evidence="5 6">
    <name type="scientific">Leishmania panamensis</name>
    <dbReference type="NCBI Taxonomy" id="5679"/>
    <lineage>
        <taxon>Eukaryota</taxon>
        <taxon>Discoba</taxon>
        <taxon>Euglenozoa</taxon>
        <taxon>Kinetoplastea</taxon>
        <taxon>Metakinetoplastina</taxon>
        <taxon>Trypanosomatida</taxon>
        <taxon>Trypanosomatidae</taxon>
        <taxon>Leishmaniinae</taxon>
        <taxon>Leishmania</taxon>
        <taxon>Leishmania guyanensis species complex</taxon>
    </lineage>
</organism>
<dbReference type="GeneID" id="22575380"/>
<dbReference type="OrthoDB" id="266138at2759"/>
<dbReference type="GO" id="GO:0005634">
    <property type="term" value="C:nucleus"/>
    <property type="evidence" value="ECO:0007669"/>
    <property type="project" value="TreeGrafter"/>
</dbReference>
<evidence type="ECO:0000256" key="3">
    <source>
        <dbReference type="ARBA" id="ARBA00025777"/>
    </source>
</evidence>
<dbReference type="Gene3D" id="3.80.10.10">
    <property type="entry name" value="Ribonuclease Inhibitor"/>
    <property type="match status" value="1"/>
</dbReference>
<evidence type="ECO:0008006" key="7">
    <source>
        <dbReference type="Google" id="ProtNLM"/>
    </source>
</evidence>
<evidence type="ECO:0000256" key="1">
    <source>
        <dbReference type="ARBA" id="ARBA00022614"/>
    </source>
</evidence>
<comment type="similarity">
    <text evidence="3">Belongs to the ANP32 family.</text>
</comment>
<evidence type="ECO:0000313" key="5">
    <source>
        <dbReference type="EMBL" id="AIN98623.1"/>
    </source>
</evidence>
<dbReference type="KEGG" id="lpan:LPMP_231750"/>
<dbReference type="InterPro" id="IPR045081">
    <property type="entry name" value="AN32"/>
</dbReference>
<gene>
    <name evidence="5" type="ORF">LPMP_231750</name>
</gene>
<dbReference type="GO" id="GO:0042393">
    <property type="term" value="F:histone binding"/>
    <property type="evidence" value="ECO:0007669"/>
    <property type="project" value="TreeGrafter"/>
</dbReference>
<keyword evidence="2" id="KW-0677">Repeat</keyword>
<dbReference type="EMBL" id="CP009392">
    <property type="protein sequence ID" value="AIN98623.1"/>
    <property type="molecule type" value="Genomic_DNA"/>
</dbReference>
<dbReference type="VEuPathDB" id="TriTrypDB:LPMP_231750"/>
<keyword evidence="1" id="KW-0433">Leucine-rich repeat</keyword>
<keyword evidence="6" id="KW-1185">Reference proteome</keyword>
<evidence type="ECO:0000256" key="2">
    <source>
        <dbReference type="ARBA" id="ARBA00022737"/>
    </source>
</evidence>
<feature type="compositionally biased region" description="Basic and acidic residues" evidence="4">
    <location>
        <begin position="207"/>
        <end position="216"/>
    </location>
</feature>
<accession>A0A088RRM7</accession>
<sequence length="230" mass="24829">MEILRKTASFRVQRQVAGRPAEEVTQLSLSGVPVLPELWSPYTHLTHLLLISMKPKLVSLDMLGLSQLQELRLLDVSDNAVAIASPPPAVPSLARLLMPNNQVSSLEEVSRLAQSFPNLEVLDVADNDVDTPAHFASVFGAFPNLIALNSRTRDGTEVVVEDSDESDSDEEYEESSDGESKEGASQTTSSGSSGGEAEEESESDAEPSAKRTRTEDGNSAWRESSASSRE</sequence>
<reference evidence="5 6" key="1">
    <citation type="journal article" date="2015" name="Sci. Rep.">
        <title>The genome of Leishmania panamensis: insights into genomics of the L. (Viannia) subgenus.</title>
        <authorList>
            <person name="Llanes A."/>
            <person name="Restrepo C.M."/>
            <person name="Vecchio G.D."/>
            <person name="Anguizola F.J."/>
            <person name="Lleonart R."/>
        </authorList>
    </citation>
    <scope>NUCLEOTIDE SEQUENCE [LARGE SCALE GENOMIC DNA]</scope>
    <source>
        <strain evidence="5 6">MHOM/PA/94/PSC-1</strain>
    </source>
</reference>
<evidence type="ECO:0000313" key="6">
    <source>
        <dbReference type="Proteomes" id="UP000063063"/>
    </source>
</evidence>